<organism evidence="2 3">
    <name type="scientific">Orbilia oligospora</name>
    <name type="common">Nematode-trapping fungus</name>
    <name type="synonym">Arthrobotrys oligospora</name>
    <dbReference type="NCBI Taxonomy" id="2813651"/>
    <lineage>
        <taxon>Eukaryota</taxon>
        <taxon>Fungi</taxon>
        <taxon>Dikarya</taxon>
        <taxon>Ascomycota</taxon>
        <taxon>Pezizomycotina</taxon>
        <taxon>Orbiliomycetes</taxon>
        <taxon>Orbiliales</taxon>
        <taxon>Orbiliaceae</taxon>
        <taxon>Orbilia</taxon>
    </lineage>
</organism>
<dbReference type="Proteomes" id="UP000614610">
    <property type="component" value="Unassembled WGS sequence"/>
</dbReference>
<sequence>MAGHRGIWTRSGCRLSTLDLISYSSSTSVPQVASVIIPPRPSSVTASHAHSEMTSTLTTTSCTIPLSYTPSAFSIDVMANLNHTILPLKDNLTVVSGDIISMVSKLEDEASASAGTDTSKSSAVEKSNVTTRNEYLKPSFFYSEPLRISCPTTNNNLVRLFSKQMISILSGEKRAELESFGLSPREIQHGIYPFKRQYEMFLKRAGGGRPPTMQDAYLRKYLWRRRLLECEGEDGCICDQDTGKIVIPPGPDSHCRKKYQRSRLCPYLR</sequence>
<protein>
    <submittedName>
        <fullName evidence="2">Uncharacterized protein</fullName>
    </submittedName>
</protein>
<dbReference type="EMBL" id="WIWS01000009">
    <property type="protein sequence ID" value="KAF3226866.1"/>
    <property type="molecule type" value="Genomic_DNA"/>
</dbReference>
<name>A0A7C8V9V6_ORBOL</name>
<dbReference type="EMBL" id="WIWT01000029">
    <property type="protein sequence ID" value="KAF3212594.1"/>
    <property type="molecule type" value="Genomic_DNA"/>
</dbReference>
<gene>
    <name evidence="2" type="ORF">TWF106_011274</name>
    <name evidence="1" type="ORF">TWF679_005783</name>
</gene>
<evidence type="ECO:0000313" key="3">
    <source>
        <dbReference type="Proteomes" id="UP000472727"/>
    </source>
</evidence>
<dbReference type="OrthoDB" id="10541374at2759"/>
<proteinExistence type="predicted"/>
<dbReference type="Proteomes" id="UP000472727">
    <property type="component" value="Unassembled WGS sequence"/>
</dbReference>
<dbReference type="AlphaFoldDB" id="A0A7C8V9V6"/>
<evidence type="ECO:0000313" key="1">
    <source>
        <dbReference type="EMBL" id="KAF3212594.1"/>
    </source>
</evidence>
<reference evidence="2 3" key="1">
    <citation type="submission" date="2019-06" db="EMBL/GenBank/DDBJ databases">
        <authorList>
            <person name="Palmer J.M."/>
        </authorList>
    </citation>
    <scope>NUCLEOTIDE SEQUENCE [LARGE SCALE GENOMIC DNA]</scope>
    <source>
        <strain evidence="2 3">TWF106</strain>
        <strain evidence="1">TWF679</strain>
    </source>
</reference>
<accession>A0A7C8V9V6</accession>
<evidence type="ECO:0000313" key="2">
    <source>
        <dbReference type="EMBL" id="KAF3226866.1"/>
    </source>
</evidence>
<comment type="caution">
    <text evidence="2">The sequence shown here is derived from an EMBL/GenBank/DDBJ whole genome shotgun (WGS) entry which is preliminary data.</text>
</comment>